<dbReference type="GO" id="GO:0016790">
    <property type="term" value="F:thiolester hydrolase activity"/>
    <property type="evidence" value="ECO:0007669"/>
    <property type="project" value="UniProtKB-ARBA"/>
</dbReference>
<dbReference type="CDD" id="cd00586">
    <property type="entry name" value="4HBT"/>
    <property type="match status" value="1"/>
</dbReference>
<reference evidence="2 3" key="1">
    <citation type="submission" date="2016-10" db="EMBL/GenBank/DDBJ databases">
        <authorList>
            <person name="de Groot N.N."/>
        </authorList>
    </citation>
    <scope>NUCLEOTIDE SEQUENCE [LARGE SCALE GENOMIC DNA]</scope>
    <source>
        <strain evidence="2 3">DSM 22007</strain>
    </source>
</reference>
<protein>
    <submittedName>
        <fullName evidence="2">4-hydroxybenzoyl-CoA thioesterase</fullName>
    </submittedName>
</protein>
<sequence>MQIIFPINISFGDCDPAGIVFYPNAFRWMDAGFHALLRQSGGHAALCRQLGAVGMGVVDTSAKFHHPMRDGDQLELVVRLTEWSRRSFTLEYQGEVEGKRVFAGREVRCLFIRADNDIVAGETAPLRALVKEQHD</sequence>
<dbReference type="SUPFAM" id="SSF54637">
    <property type="entry name" value="Thioesterase/thiol ester dehydrase-isomerase"/>
    <property type="match status" value="1"/>
</dbReference>
<dbReference type="STRING" id="657014.SAMN04488092_11370"/>
<feature type="domain" description="Thioesterase" evidence="1">
    <location>
        <begin position="18"/>
        <end position="101"/>
    </location>
</feature>
<organism evidence="2 3">
    <name type="scientific">Thalassovita taeanensis</name>
    <dbReference type="NCBI Taxonomy" id="657014"/>
    <lineage>
        <taxon>Bacteria</taxon>
        <taxon>Pseudomonadati</taxon>
        <taxon>Pseudomonadota</taxon>
        <taxon>Alphaproteobacteria</taxon>
        <taxon>Rhodobacterales</taxon>
        <taxon>Roseobacteraceae</taxon>
        <taxon>Thalassovita</taxon>
    </lineage>
</organism>
<dbReference type="Proteomes" id="UP000198634">
    <property type="component" value="Unassembled WGS sequence"/>
</dbReference>
<gene>
    <name evidence="2" type="ORF">SAMN04488092_11370</name>
</gene>
<dbReference type="EMBL" id="FOEP01000013">
    <property type="protein sequence ID" value="SEQ79560.1"/>
    <property type="molecule type" value="Genomic_DNA"/>
</dbReference>
<accession>A0A1H9IY94</accession>
<dbReference type="AlphaFoldDB" id="A0A1H9IY94"/>
<keyword evidence="3" id="KW-1185">Reference proteome</keyword>
<dbReference type="Gene3D" id="3.10.129.10">
    <property type="entry name" value="Hotdog Thioesterase"/>
    <property type="match status" value="1"/>
</dbReference>
<evidence type="ECO:0000313" key="3">
    <source>
        <dbReference type="Proteomes" id="UP000198634"/>
    </source>
</evidence>
<proteinExistence type="predicted"/>
<name>A0A1H9IY94_9RHOB</name>
<dbReference type="Pfam" id="PF03061">
    <property type="entry name" value="4HBT"/>
    <property type="match status" value="1"/>
</dbReference>
<dbReference type="RefSeq" id="WP_175545349.1">
    <property type="nucleotide sequence ID" value="NZ_FOEP01000013.1"/>
</dbReference>
<dbReference type="InterPro" id="IPR006683">
    <property type="entry name" value="Thioestr_dom"/>
</dbReference>
<evidence type="ECO:0000259" key="1">
    <source>
        <dbReference type="Pfam" id="PF03061"/>
    </source>
</evidence>
<evidence type="ECO:0000313" key="2">
    <source>
        <dbReference type="EMBL" id="SEQ79560.1"/>
    </source>
</evidence>
<dbReference type="InterPro" id="IPR029069">
    <property type="entry name" value="HotDog_dom_sf"/>
</dbReference>